<organism evidence="1 2">
    <name type="scientific">Populus deltoides</name>
    <name type="common">Eastern poplar</name>
    <name type="synonym">Eastern cottonwood</name>
    <dbReference type="NCBI Taxonomy" id="3696"/>
    <lineage>
        <taxon>Eukaryota</taxon>
        <taxon>Viridiplantae</taxon>
        <taxon>Streptophyta</taxon>
        <taxon>Embryophyta</taxon>
        <taxon>Tracheophyta</taxon>
        <taxon>Spermatophyta</taxon>
        <taxon>Magnoliopsida</taxon>
        <taxon>eudicotyledons</taxon>
        <taxon>Gunneridae</taxon>
        <taxon>Pentapetalae</taxon>
        <taxon>rosids</taxon>
        <taxon>fabids</taxon>
        <taxon>Malpighiales</taxon>
        <taxon>Salicaceae</taxon>
        <taxon>Saliceae</taxon>
        <taxon>Populus</taxon>
    </lineage>
</organism>
<gene>
    <name evidence="1" type="ORF">H0E87_003476</name>
</gene>
<keyword evidence="2" id="KW-1185">Reference proteome</keyword>
<dbReference type="EMBL" id="JACEGQ020000001">
    <property type="protein sequence ID" value="KAH8522843.1"/>
    <property type="molecule type" value="Genomic_DNA"/>
</dbReference>
<evidence type="ECO:0000313" key="2">
    <source>
        <dbReference type="Proteomes" id="UP000807159"/>
    </source>
</evidence>
<dbReference type="Proteomes" id="UP000807159">
    <property type="component" value="Chromosome 1"/>
</dbReference>
<sequence length="141" mass="15805">MKQALESESAWLINFVDEIRPWNTVDYAIDRLAWISIVGWKMECIGKMLHGFGRLVRTKNVEILNTVIKMHLNGADFKIKIGEIDSTHYPLPESISYSMASLSTYIIQDKDEVSTETSIGEKQCGITAFATAPISSSKLCC</sequence>
<proteinExistence type="predicted"/>
<evidence type="ECO:0000313" key="1">
    <source>
        <dbReference type="EMBL" id="KAH8522843.1"/>
    </source>
</evidence>
<accession>A0A8T2ZZ82</accession>
<comment type="caution">
    <text evidence="1">The sequence shown here is derived from an EMBL/GenBank/DDBJ whole genome shotgun (WGS) entry which is preliminary data.</text>
</comment>
<reference evidence="1" key="1">
    <citation type="journal article" date="2021" name="J. Hered.">
        <title>Genome Assembly of Salicaceae Populus deltoides (Eastern Cottonwood) I-69 Based on Nanopore Sequencing and Hi-C Technologies.</title>
        <authorList>
            <person name="Bai S."/>
            <person name="Wu H."/>
            <person name="Zhang J."/>
            <person name="Pan Z."/>
            <person name="Zhao W."/>
            <person name="Li Z."/>
            <person name="Tong C."/>
        </authorList>
    </citation>
    <scope>NUCLEOTIDE SEQUENCE</scope>
    <source>
        <tissue evidence="1">Leaf</tissue>
    </source>
</reference>
<name>A0A8T2ZZ82_POPDE</name>
<dbReference type="AlphaFoldDB" id="A0A8T2ZZ82"/>
<protein>
    <submittedName>
        <fullName evidence="1">Uncharacterized protein</fullName>
    </submittedName>
</protein>